<dbReference type="SUPFAM" id="SSF141371">
    <property type="entry name" value="PilZ domain-like"/>
    <property type="match status" value="2"/>
</dbReference>
<dbReference type="InterPro" id="IPR009926">
    <property type="entry name" value="T3SS_YcgR_PilZN"/>
</dbReference>
<accession>A0A2Z6DY59</accession>
<keyword evidence="6" id="KW-0966">Cell projection</keyword>
<evidence type="ECO:0000259" key="5">
    <source>
        <dbReference type="Pfam" id="PF12945"/>
    </source>
</evidence>
<name>A0A2Z6DY59_HYDTE</name>
<feature type="domain" description="Type III secretion system flagellar brake protein YcgR PilZN" evidence="5">
    <location>
        <begin position="93"/>
        <end position="174"/>
    </location>
</feature>
<dbReference type="InterPro" id="IPR012349">
    <property type="entry name" value="Split_barrel_FMN-bd"/>
</dbReference>
<evidence type="ECO:0000256" key="1">
    <source>
        <dbReference type="ARBA" id="ARBA00022636"/>
    </source>
</evidence>
<dbReference type="Proteomes" id="UP000262004">
    <property type="component" value="Chromosome"/>
</dbReference>
<dbReference type="InterPro" id="IPR009875">
    <property type="entry name" value="PilZ_domain"/>
</dbReference>
<evidence type="ECO:0000256" key="3">
    <source>
        <dbReference type="ARBA" id="ARBA00023143"/>
    </source>
</evidence>
<dbReference type="GO" id="GO:0035438">
    <property type="term" value="F:cyclic-di-GMP binding"/>
    <property type="evidence" value="ECO:0007669"/>
    <property type="project" value="InterPro"/>
</dbReference>
<dbReference type="KEGG" id="htl:HPTL_1153"/>
<keyword evidence="1" id="KW-0973">c-di-GMP</keyword>
<keyword evidence="2" id="KW-0547">Nucleotide-binding</keyword>
<keyword evidence="3" id="KW-0975">Bacterial flagellum</keyword>
<evidence type="ECO:0000259" key="4">
    <source>
        <dbReference type="Pfam" id="PF07238"/>
    </source>
</evidence>
<keyword evidence="6" id="KW-0282">Flagellum</keyword>
<dbReference type="Gene3D" id="2.40.10.220">
    <property type="entry name" value="predicted glycosyltransferase like domains"/>
    <property type="match status" value="1"/>
</dbReference>
<dbReference type="EMBL" id="AP018558">
    <property type="protein sequence ID" value="BBD77417.1"/>
    <property type="molecule type" value="Genomic_DNA"/>
</dbReference>
<dbReference type="Pfam" id="PF12945">
    <property type="entry name" value="PilZNR"/>
    <property type="match status" value="1"/>
</dbReference>
<evidence type="ECO:0000313" key="6">
    <source>
        <dbReference type="EMBL" id="BBD77417.1"/>
    </source>
</evidence>
<gene>
    <name evidence="6" type="ORF">HPTL_1153</name>
</gene>
<protein>
    <submittedName>
        <fullName evidence="6">Flagellar brake protein</fullName>
    </submittedName>
</protein>
<dbReference type="AlphaFoldDB" id="A0A2Z6DY59"/>
<feature type="domain" description="PilZ" evidence="4">
    <location>
        <begin position="182"/>
        <end position="287"/>
    </location>
</feature>
<reference evidence="6 7" key="1">
    <citation type="submission" date="2018-04" db="EMBL/GenBank/DDBJ databases">
        <title>Complete genome sequence of Hydrogenophilus thermoluteolus TH-1.</title>
        <authorList>
            <person name="Arai H."/>
        </authorList>
    </citation>
    <scope>NUCLEOTIDE SEQUENCE [LARGE SCALE GENOMIC DNA]</scope>
    <source>
        <strain evidence="6 7">TH-1</strain>
    </source>
</reference>
<dbReference type="Pfam" id="PF07238">
    <property type="entry name" value="PilZ"/>
    <property type="match status" value="1"/>
</dbReference>
<organism evidence="6 7">
    <name type="scientific">Hydrogenophilus thermoluteolus</name>
    <name type="common">Pseudomonas hydrogenothermophila</name>
    <dbReference type="NCBI Taxonomy" id="297"/>
    <lineage>
        <taxon>Bacteria</taxon>
        <taxon>Pseudomonadati</taxon>
        <taxon>Pseudomonadota</taxon>
        <taxon>Hydrogenophilia</taxon>
        <taxon>Hydrogenophilales</taxon>
        <taxon>Hydrogenophilaceae</taxon>
        <taxon>Hydrogenophilus</taxon>
    </lineage>
</organism>
<proteinExistence type="predicted"/>
<dbReference type="OrthoDB" id="5293692at2"/>
<evidence type="ECO:0000313" key="7">
    <source>
        <dbReference type="Proteomes" id="UP000262004"/>
    </source>
</evidence>
<keyword evidence="6" id="KW-0969">Cilium</keyword>
<evidence type="ECO:0000256" key="2">
    <source>
        <dbReference type="ARBA" id="ARBA00022741"/>
    </source>
</evidence>
<dbReference type="Gene3D" id="2.30.110.10">
    <property type="entry name" value="Electron Transport, Fmn-binding Protein, Chain A"/>
    <property type="match status" value="1"/>
</dbReference>
<keyword evidence="7" id="KW-1185">Reference proteome</keyword>
<dbReference type="RefSeq" id="WP_119335155.1">
    <property type="nucleotide sequence ID" value="NZ_AP018558.1"/>
</dbReference>
<sequence>MLRAPVKLHELLVGKPLPFDVYDRDGRLLLRRGYVIETDQEKQKLFKLGPERDISTDERFRAALESAQRVEVKGSDEEKRAVSLGFHELHLVPGELLQIKIGSEEQPLWSRYVGMLRNKSLLIDAVTRNDVPIFIKEGTTLQIKGTSGSYAFLFSASLLANVSKPFPYHHLTYPGEVKALRLRRSDRVPVRLVCAVLTEDGTPHGGVLLDLSLGGGLLATRHPLQVGETVTLKFKIDLAGSELILSVRAQVRSQRKLDAVHLRDGKGYGVQFLELTPEETIALMTYIRAVQAGAVA</sequence>